<dbReference type="InterPro" id="IPR029060">
    <property type="entry name" value="PIN-like_dom_sf"/>
</dbReference>
<reference evidence="10 11" key="1">
    <citation type="journal article" date="2018" name="Sci. Rep.">
        <title>Comparative genomics provides insights into the lifestyle and reveals functional heterogeneity of dark septate endophytic fungi.</title>
        <authorList>
            <person name="Knapp D.G."/>
            <person name="Nemeth J.B."/>
            <person name="Barry K."/>
            <person name="Hainaut M."/>
            <person name="Henrissat B."/>
            <person name="Johnson J."/>
            <person name="Kuo A."/>
            <person name="Lim J.H.P."/>
            <person name="Lipzen A."/>
            <person name="Nolan M."/>
            <person name="Ohm R.A."/>
            <person name="Tamas L."/>
            <person name="Grigoriev I.V."/>
            <person name="Spatafora J.W."/>
            <person name="Nagy L.G."/>
            <person name="Kovacs G.M."/>
        </authorList>
    </citation>
    <scope>NUCLEOTIDE SEQUENCE [LARGE SCALE GENOMIC DNA]</scope>
    <source>
        <strain evidence="10 11">DSE2036</strain>
    </source>
</reference>
<dbReference type="SUPFAM" id="SSF88723">
    <property type="entry name" value="PIN domain-like"/>
    <property type="match status" value="1"/>
</dbReference>
<accession>A0A2V1EDK2</accession>
<dbReference type="EMBL" id="KZ805301">
    <property type="protein sequence ID" value="PVI08202.1"/>
    <property type="molecule type" value="Genomic_DNA"/>
</dbReference>
<name>A0A2V1EDK2_9PLEO</name>
<keyword evidence="2" id="KW-0690">Ribosome biogenesis</keyword>
<protein>
    <recommendedName>
        <fullName evidence="7">U three protein 23</fullName>
    </recommendedName>
</protein>
<feature type="compositionally biased region" description="Polar residues" evidence="8">
    <location>
        <begin position="238"/>
        <end position="255"/>
    </location>
</feature>
<feature type="compositionally biased region" description="Basic residues" evidence="8">
    <location>
        <begin position="266"/>
        <end position="275"/>
    </location>
</feature>
<proteinExistence type="inferred from homology"/>
<comment type="function">
    <text evidence="5">Involved in rRNA-processing and ribosome biogenesis.</text>
</comment>
<dbReference type="FunFam" id="3.40.50.1010:FF:000006">
    <property type="entry name" value="rRNA-processing protein UTP23 homolog"/>
    <property type="match status" value="1"/>
</dbReference>
<evidence type="ECO:0000256" key="3">
    <source>
        <dbReference type="ARBA" id="ARBA00022552"/>
    </source>
</evidence>
<evidence type="ECO:0000313" key="10">
    <source>
        <dbReference type="EMBL" id="PVI08202.1"/>
    </source>
</evidence>
<evidence type="ECO:0000256" key="5">
    <source>
        <dbReference type="ARBA" id="ARBA00037300"/>
    </source>
</evidence>
<keyword evidence="11" id="KW-1185">Reference proteome</keyword>
<dbReference type="InterPro" id="IPR006984">
    <property type="entry name" value="Fcf1/UTP23"/>
</dbReference>
<dbReference type="CDD" id="cd09865">
    <property type="entry name" value="PIN_ScUtp23p-like"/>
    <property type="match status" value="1"/>
</dbReference>
<dbReference type="OrthoDB" id="25675at2759"/>
<dbReference type="GO" id="GO:0006364">
    <property type="term" value="P:rRNA processing"/>
    <property type="evidence" value="ECO:0007669"/>
    <property type="project" value="UniProtKB-KW"/>
</dbReference>
<evidence type="ECO:0000256" key="7">
    <source>
        <dbReference type="ARBA" id="ARBA00076388"/>
    </source>
</evidence>
<feature type="compositionally biased region" description="Basic and acidic residues" evidence="8">
    <location>
        <begin position="161"/>
        <end position="171"/>
    </location>
</feature>
<gene>
    <name evidence="10" type="ORF">DM02DRAFT_608278</name>
</gene>
<dbReference type="Gene3D" id="3.40.50.1010">
    <property type="entry name" value="5'-nuclease"/>
    <property type="match status" value="1"/>
</dbReference>
<dbReference type="Pfam" id="PF04900">
    <property type="entry name" value="Fcf1"/>
    <property type="match status" value="1"/>
</dbReference>
<evidence type="ECO:0000256" key="6">
    <source>
        <dbReference type="ARBA" id="ARBA00038503"/>
    </source>
</evidence>
<evidence type="ECO:0000256" key="4">
    <source>
        <dbReference type="ARBA" id="ARBA00023242"/>
    </source>
</evidence>
<evidence type="ECO:0000259" key="9">
    <source>
        <dbReference type="Pfam" id="PF24779"/>
    </source>
</evidence>
<comment type="subcellular location">
    <subcellularLocation>
        <location evidence="1">Nucleus</location>
        <location evidence="1">Nucleolus</location>
    </subcellularLocation>
</comment>
<dbReference type="AlphaFoldDB" id="A0A2V1EDK2"/>
<keyword evidence="4" id="KW-0539">Nucleus</keyword>
<evidence type="ECO:0000256" key="1">
    <source>
        <dbReference type="ARBA" id="ARBA00004604"/>
    </source>
</evidence>
<dbReference type="GO" id="GO:0032040">
    <property type="term" value="C:small-subunit processome"/>
    <property type="evidence" value="ECO:0007669"/>
    <property type="project" value="InterPro"/>
</dbReference>
<evidence type="ECO:0000256" key="2">
    <source>
        <dbReference type="ARBA" id="ARBA00022517"/>
    </source>
</evidence>
<keyword evidence="3" id="KW-0698">rRNA processing</keyword>
<evidence type="ECO:0000256" key="8">
    <source>
        <dbReference type="SAM" id="MobiDB-lite"/>
    </source>
</evidence>
<feature type="domain" description="UTP23 sensor motif region" evidence="9">
    <location>
        <begin position="214"/>
        <end position="233"/>
    </location>
</feature>
<feature type="region of interest" description="Disordered" evidence="8">
    <location>
        <begin position="157"/>
        <end position="292"/>
    </location>
</feature>
<dbReference type="Pfam" id="PF24779">
    <property type="entry name" value="UTP23_sensor"/>
    <property type="match status" value="1"/>
</dbReference>
<dbReference type="PANTHER" id="PTHR12416">
    <property type="entry name" value="RRNA-PROCESSING PROTEIN UTP23 HOMOLOG"/>
    <property type="match status" value="1"/>
</dbReference>
<organism evidence="10 11">
    <name type="scientific">Periconia macrospinosa</name>
    <dbReference type="NCBI Taxonomy" id="97972"/>
    <lineage>
        <taxon>Eukaryota</taxon>
        <taxon>Fungi</taxon>
        <taxon>Dikarya</taxon>
        <taxon>Ascomycota</taxon>
        <taxon>Pezizomycotina</taxon>
        <taxon>Dothideomycetes</taxon>
        <taxon>Pleosporomycetidae</taxon>
        <taxon>Pleosporales</taxon>
        <taxon>Massarineae</taxon>
        <taxon>Periconiaceae</taxon>
        <taxon>Periconia</taxon>
    </lineage>
</organism>
<evidence type="ECO:0000313" key="11">
    <source>
        <dbReference type="Proteomes" id="UP000244855"/>
    </source>
</evidence>
<comment type="similarity">
    <text evidence="6">Belongs to the UTP23/FCF1 family. UTP23 subfamily.</text>
</comment>
<dbReference type="Proteomes" id="UP000244855">
    <property type="component" value="Unassembled WGS sequence"/>
</dbReference>
<sequence length="292" mass="33245">MKLRRAKAYRKLMHQYQIQFGFREPYQVLLDSAILEDAYRTKIDIVSRLRTVLQGEIKPMITQCSMRHLYKATPKNNALIDQAKTYERRRCNHHELEEPLSDLECLKEVVDPKGSMTNKHRYVVASQDEKVRKHMRRIAGVPVIYISKSVMLLEPMGTSSEEARNREEKSKFRLGLKGARNPDAGQKRKRDSNEEGQDDIAEEKSTDARPQKKKKKQHGPKQPNPLSVKKSKKAETPKNATPRTPETSEPQTTVTEDAEGGAAGTTRKRKRKHKPKGDSGAMAAAEEVTTES</sequence>
<dbReference type="STRING" id="97972.A0A2V1EDK2"/>
<dbReference type="InterPro" id="IPR057776">
    <property type="entry name" value="UTP23_sensor"/>
</dbReference>